<reference evidence="2" key="1">
    <citation type="journal article" date="2014" name="Int. J. Syst. Evol. Microbiol.">
        <title>Complete genome sequence of Corynebacterium casei LMG S-19264T (=DSM 44701T), isolated from a smear-ripened cheese.</title>
        <authorList>
            <consortium name="US DOE Joint Genome Institute (JGI-PGF)"/>
            <person name="Walter F."/>
            <person name="Albersmeier A."/>
            <person name="Kalinowski J."/>
            <person name="Ruckert C."/>
        </authorList>
    </citation>
    <scope>NUCLEOTIDE SEQUENCE</scope>
    <source>
        <strain evidence="2">KCTC 12344</strain>
    </source>
</reference>
<evidence type="ECO:0000313" key="3">
    <source>
        <dbReference type="Proteomes" id="UP000619512"/>
    </source>
</evidence>
<accession>A0AA88C709</accession>
<dbReference type="InterPro" id="IPR010987">
    <property type="entry name" value="Glutathione-S-Trfase_C-like"/>
</dbReference>
<dbReference type="Gene3D" id="1.20.1050.10">
    <property type="match status" value="1"/>
</dbReference>
<gene>
    <name evidence="2" type="ORF">GCM10007388_10250</name>
</gene>
<organism evidence="2 3">
    <name type="scientific">Pseudoduganella plicata</name>
    <dbReference type="NCBI Taxonomy" id="321984"/>
    <lineage>
        <taxon>Bacteria</taxon>
        <taxon>Pseudomonadati</taxon>
        <taxon>Pseudomonadota</taxon>
        <taxon>Betaproteobacteria</taxon>
        <taxon>Burkholderiales</taxon>
        <taxon>Oxalobacteraceae</taxon>
        <taxon>Telluria group</taxon>
        <taxon>Pseudoduganella</taxon>
    </lineage>
</organism>
<evidence type="ECO:0000259" key="1">
    <source>
        <dbReference type="PROSITE" id="PS50405"/>
    </source>
</evidence>
<name>A0AA88C709_9BURK</name>
<sequence>MFQTGGVGPMVGQLGFFHRIAGKEYEDKRPLNRYVNETKRLPGVPESRLAGREWIMGDECTVADIATMPRVRNLVGFYEAADLAGFDACPNVAHVLASFVERPAVIKGLATPS</sequence>
<dbReference type="EMBL" id="BMWW01000001">
    <property type="protein sequence ID" value="GGY79190.1"/>
    <property type="molecule type" value="Genomic_DNA"/>
</dbReference>
<protein>
    <recommendedName>
        <fullName evidence="1">GST C-terminal domain-containing protein</fullName>
    </recommendedName>
</protein>
<feature type="domain" description="GST C-terminal" evidence="1">
    <location>
        <begin position="1"/>
        <end position="113"/>
    </location>
</feature>
<dbReference type="PROSITE" id="PS50405">
    <property type="entry name" value="GST_CTER"/>
    <property type="match status" value="1"/>
</dbReference>
<reference evidence="2" key="2">
    <citation type="submission" date="2022-12" db="EMBL/GenBank/DDBJ databases">
        <authorList>
            <person name="Sun Q."/>
            <person name="Kim S."/>
        </authorList>
    </citation>
    <scope>NUCLEOTIDE SEQUENCE</scope>
    <source>
        <strain evidence="2">KCTC 12344</strain>
    </source>
</reference>
<dbReference type="Proteomes" id="UP000619512">
    <property type="component" value="Unassembled WGS sequence"/>
</dbReference>
<dbReference type="SUPFAM" id="SSF47616">
    <property type="entry name" value="GST C-terminal domain-like"/>
    <property type="match status" value="1"/>
</dbReference>
<dbReference type="PANTHER" id="PTHR44051:SF19">
    <property type="entry name" value="DISULFIDE-BOND OXIDOREDUCTASE YFCG"/>
    <property type="match status" value="1"/>
</dbReference>
<evidence type="ECO:0000313" key="2">
    <source>
        <dbReference type="EMBL" id="GGY79190.1"/>
    </source>
</evidence>
<dbReference type="InterPro" id="IPR036282">
    <property type="entry name" value="Glutathione-S-Trfase_C_sf"/>
</dbReference>
<proteinExistence type="predicted"/>
<comment type="caution">
    <text evidence="2">The sequence shown here is derived from an EMBL/GenBank/DDBJ whole genome shotgun (WGS) entry which is preliminary data.</text>
</comment>
<dbReference type="PANTHER" id="PTHR44051">
    <property type="entry name" value="GLUTATHIONE S-TRANSFERASE-RELATED"/>
    <property type="match status" value="1"/>
</dbReference>
<dbReference type="AlphaFoldDB" id="A0AA88C709"/>